<sequence length="1085" mass="120942">MRQIWASPKSCWLGPLRGASGGREGSTVHSLLTTAPRSIPDPRRTPQRLLSLLFTADLHSLAVCAFPSYRYIFSTPHSPLRPRKAAASSSNPPLPERRPTPDVSDPATMGFGDFQTICEKAAIPLCALVGHQEINNGVGIQTKCYARTIEIANTLIFEVANDFMHILALVMTVVMIIHVRSKFTAVGRKEITTFFYIYFLLTIVSLVLDAGVAAPGSAPYPYFAAAQNGLVSALCTSLLINGFVGFQLYEDGTTLSVWLLRFCSLTMFVVSGAINLLTFKGWAGLDPKNPVGIFVVTYIVSAIFLFIYVVSQIILVVGTLEDRWPLGDISFGIFFFVIGQVILYVFSDTICDGVQHYLDGLFFATICNLLAVMMVYKYWDSITREDLEFSVGVKQHNWEIKEQYPEDDKRGTMYQDSDYTPSLNTNSRIDAKHFMDVVYFRVLSGGRWERKRQRQPADGNAPPARSTHLLADPKTMPKTDVLIAGSGSAGIFAATWLATYGIPFTMLERRPGPLEIGQADGVQVRTVEIYESFGLSEDLLREAYHILEVCFWGVDEEPGGKQGGIKRKSRTIDTEKELSHLPHVILNQARLNGLMLGKMESILKGQGRWKEGTSNGIEYGWAVKNLEIDESKKDDLDAYCVKVTAEKDGEENVWEAKYVLGCDGAHSTVRKALDIRMLGDTSDSVWGVMDIYPLTNFPDIRRKCTIHSKAGNLIIIPREGGQLARFYIQLPAGVQPKEVKLEDLQDQARQIFAPYIMDFADVFWWSAYSIGQRLASAFHASNRVFLTGDACHTHSPKAGQGMNVSLQDGYNIGWKLGSVLSGLSPPSLIQTYVTERSKTAADLIAFDKELAKLFTREERYDGEFADHFTKSGKYMAGFTARYEDPLLTQVVEPEKSGAKAVTVGMRFPSAQVIRFCDCKAVQLQSVMRSDGRWRVVVFAGDLNQPEQQARVQKEKQLANALESVARRYTPAPRHLDSVIEPILVMSSKFKDAKQERIPDYFWPPSGRWGIRDLHKSYVDDEHYNSGHGHAFEKYGVDPSVGAVIIVRPDQYVSKVTTLEDFGSIANFFNGCLIQQMSKTSATAQL</sequence>
<evidence type="ECO:0000313" key="19">
    <source>
        <dbReference type="EMBL" id="RAR13237.1"/>
    </source>
</evidence>
<dbReference type="GO" id="GO:0006457">
    <property type="term" value="P:protein folding"/>
    <property type="evidence" value="ECO:0007669"/>
    <property type="project" value="TreeGrafter"/>
</dbReference>
<keyword evidence="20" id="KW-1185">Reference proteome</keyword>
<keyword evidence="12" id="KW-0560">Oxidoreductase</keyword>
<keyword evidence="5" id="KW-0813">Transport</keyword>
<evidence type="ECO:0000256" key="13">
    <source>
        <dbReference type="ARBA" id="ARBA00023136"/>
    </source>
</evidence>
<dbReference type="InterPro" id="IPR002938">
    <property type="entry name" value="FAD-bd"/>
</dbReference>
<evidence type="ECO:0000256" key="4">
    <source>
        <dbReference type="ARBA" id="ARBA00018354"/>
    </source>
</evidence>
<protein>
    <recommendedName>
        <fullName evidence="4">Chitin synthase export chaperone</fullName>
    </recommendedName>
</protein>
<comment type="similarity">
    <text evidence="3">Belongs to the CHS7 family.</text>
</comment>
<reference evidence="20" key="1">
    <citation type="submission" date="2018-05" db="EMBL/GenBank/DDBJ databases">
        <title>Draft genome sequence of Stemphylium lycopersici strain CIDEFI 213.</title>
        <authorList>
            <person name="Medina R."/>
            <person name="Franco M.E.E."/>
            <person name="Lucentini C.G."/>
            <person name="Saparrat M.C.N."/>
            <person name="Balatti P.A."/>
        </authorList>
    </citation>
    <scope>NUCLEOTIDE SEQUENCE [LARGE SCALE GENOMIC DNA]</scope>
    <source>
        <strain evidence="20">CIDEFI 213</strain>
    </source>
</reference>
<accession>A0A364N7M3</accession>
<dbReference type="SUPFAM" id="SSF51905">
    <property type="entry name" value="FAD/NAD(P)-binding domain"/>
    <property type="match status" value="1"/>
</dbReference>
<feature type="domain" description="FAD-binding" evidence="17">
    <location>
        <begin position="478"/>
        <end position="846"/>
    </location>
</feature>
<keyword evidence="11 16" id="KW-1133">Transmembrane helix</keyword>
<dbReference type="CDD" id="cd02979">
    <property type="entry name" value="PHOX_C"/>
    <property type="match status" value="1"/>
</dbReference>
<dbReference type="PRINTS" id="PR00420">
    <property type="entry name" value="RNGMNOXGNASE"/>
</dbReference>
<dbReference type="SUPFAM" id="SSF52833">
    <property type="entry name" value="Thioredoxin-like"/>
    <property type="match status" value="1"/>
</dbReference>
<dbReference type="Pfam" id="PF07976">
    <property type="entry name" value="Phe_hydrox_dim"/>
    <property type="match status" value="1"/>
</dbReference>
<feature type="domain" description="Phenol hydroxylase-like C-terminal dimerisation" evidence="18">
    <location>
        <begin position="881"/>
        <end position="1075"/>
    </location>
</feature>
<dbReference type="GO" id="GO:0005789">
    <property type="term" value="C:endoplasmic reticulum membrane"/>
    <property type="evidence" value="ECO:0007669"/>
    <property type="project" value="UniProtKB-SubCell"/>
</dbReference>
<feature type="region of interest" description="Disordered" evidence="15">
    <location>
        <begin position="79"/>
        <end position="103"/>
    </location>
</feature>
<evidence type="ECO:0000259" key="18">
    <source>
        <dbReference type="Pfam" id="PF07976"/>
    </source>
</evidence>
<evidence type="ECO:0000256" key="8">
    <source>
        <dbReference type="ARBA" id="ARBA00022824"/>
    </source>
</evidence>
<feature type="region of interest" description="Disordered" evidence="15">
    <location>
        <begin position="450"/>
        <end position="471"/>
    </location>
</feature>
<evidence type="ECO:0000256" key="12">
    <source>
        <dbReference type="ARBA" id="ARBA00023002"/>
    </source>
</evidence>
<comment type="similarity">
    <text evidence="2">Belongs to the PheA/TfdB FAD monooxygenase family.</text>
</comment>
<evidence type="ECO:0000256" key="15">
    <source>
        <dbReference type="SAM" id="MobiDB-lite"/>
    </source>
</evidence>
<feature type="transmembrane region" description="Helical" evidence="16">
    <location>
        <begin position="258"/>
        <end position="279"/>
    </location>
</feature>
<dbReference type="NCBIfam" id="NF006144">
    <property type="entry name" value="PRK08294.1"/>
    <property type="match status" value="1"/>
</dbReference>
<keyword evidence="9" id="KW-0274">FAD</keyword>
<evidence type="ECO:0000256" key="9">
    <source>
        <dbReference type="ARBA" id="ARBA00022827"/>
    </source>
</evidence>
<dbReference type="GO" id="GO:0071949">
    <property type="term" value="F:FAD binding"/>
    <property type="evidence" value="ECO:0007669"/>
    <property type="project" value="InterPro"/>
</dbReference>
<dbReference type="Proteomes" id="UP000249619">
    <property type="component" value="Unassembled WGS sequence"/>
</dbReference>
<dbReference type="PANTHER" id="PTHR35329">
    <property type="entry name" value="CHITIN SYNTHASE EXPORT CHAPERONE"/>
    <property type="match status" value="1"/>
</dbReference>
<gene>
    <name evidence="19" type="ORF">DDE83_003371</name>
</gene>
<dbReference type="EMBL" id="QGDH01000038">
    <property type="protein sequence ID" value="RAR13237.1"/>
    <property type="molecule type" value="Genomic_DNA"/>
</dbReference>
<comment type="subcellular location">
    <subcellularLocation>
        <location evidence="1">Endoplasmic reticulum membrane</location>
        <topology evidence="1">Multi-pass membrane protein</topology>
    </subcellularLocation>
</comment>
<dbReference type="Pfam" id="PF12271">
    <property type="entry name" value="Chs7"/>
    <property type="match status" value="1"/>
</dbReference>
<evidence type="ECO:0000256" key="16">
    <source>
        <dbReference type="SAM" id="Phobius"/>
    </source>
</evidence>
<feature type="transmembrane region" description="Helical" evidence="16">
    <location>
        <begin position="193"/>
        <end position="214"/>
    </location>
</feature>
<dbReference type="InterPro" id="IPR038220">
    <property type="entry name" value="PHOX_C_sf"/>
</dbReference>
<dbReference type="PANTHER" id="PTHR35329:SF2">
    <property type="entry name" value="CHITIN SYNTHASE EXPORT CHAPERONE"/>
    <property type="match status" value="1"/>
</dbReference>
<evidence type="ECO:0000259" key="17">
    <source>
        <dbReference type="Pfam" id="PF01494"/>
    </source>
</evidence>
<dbReference type="STRING" id="183478.A0A364N7M3"/>
<feature type="transmembrane region" description="Helical" evidence="16">
    <location>
        <begin position="481"/>
        <end position="502"/>
    </location>
</feature>
<dbReference type="InterPro" id="IPR012941">
    <property type="entry name" value="Phe_hydrox_C_dim_dom"/>
</dbReference>
<evidence type="ECO:0000256" key="3">
    <source>
        <dbReference type="ARBA" id="ARBA00009274"/>
    </source>
</evidence>
<evidence type="ECO:0000256" key="11">
    <source>
        <dbReference type="ARBA" id="ARBA00022989"/>
    </source>
</evidence>
<evidence type="ECO:0000313" key="20">
    <source>
        <dbReference type="Proteomes" id="UP000249619"/>
    </source>
</evidence>
<feature type="transmembrane region" description="Helical" evidence="16">
    <location>
        <begin position="291"/>
        <end position="317"/>
    </location>
</feature>
<proteinExistence type="inferred from homology"/>
<keyword evidence="10" id="KW-0653">Protein transport</keyword>
<dbReference type="Pfam" id="PF01494">
    <property type="entry name" value="FAD_binding_3"/>
    <property type="match status" value="1"/>
</dbReference>
<evidence type="ECO:0000256" key="6">
    <source>
        <dbReference type="ARBA" id="ARBA00022630"/>
    </source>
</evidence>
<name>A0A364N7M3_STELY</name>
<keyword evidence="6" id="KW-0285">Flavoprotein</keyword>
<feature type="transmembrane region" description="Helical" evidence="16">
    <location>
        <begin position="358"/>
        <end position="379"/>
    </location>
</feature>
<dbReference type="GO" id="GO:0015031">
    <property type="term" value="P:protein transport"/>
    <property type="evidence" value="ECO:0007669"/>
    <property type="project" value="UniProtKB-KW"/>
</dbReference>
<evidence type="ECO:0000256" key="14">
    <source>
        <dbReference type="ARBA" id="ARBA00023316"/>
    </source>
</evidence>
<dbReference type="InterPro" id="IPR022057">
    <property type="entry name" value="Chs7"/>
</dbReference>
<keyword evidence="8" id="KW-0256">Endoplasmic reticulum</keyword>
<keyword evidence="14" id="KW-0961">Cell wall biogenesis/degradation</keyword>
<dbReference type="AlphaFoldDB" id="A0A364N7M3"/>
<dbReference type="SUPFAM" id="SSF54373">
    <property type="entry name" value="FAD-linked reductases, C-terminal domain"/>
    <property type="match status" value="1"/>
</dbReference>
<keyword evidence="7 16" id="KW-0812">Transmembrane</keyword>
<dbReference type="Gene3D" id="3.50.50.60">
    <property type="entry name" value="FAD/NAD(P)-binding domain"/>
    <property type="match status" value="1"/>
</dbReference>
<evidence type="ECO:0000256" key="2">
    <source>
        <dbReference type="ARBA" id="ARBA00007801"/>
    </source>
</evidence>
<feature type="transmembrane region" description="Helical" evidence="16">
    <location>
        <begin position="220"/>
        <end position="246"/>
    </location>
</feature>
<evidence type="ECO:0000256" key="5">
    <source>
        <dbReference type="ARBA" id="ARBA00022448"/>
    </source>
</evidence>
<feature type="transmembrane region" description="Helical" evidence="16">
    <location>
        <begin position="163"/>
        <end position="181"/>
    </location>
</feature>
<evidence type="ECO:0000256" key="1">
    <source>
        <dbReference type="ARBA" id="ARBA00004477"/>
    </source>
</evidence>
<organism evidence="19 20">
    <name type="scientific">Stemphylium lycopersici</name>
    <name type="common">Tomato gray leaf spot disease fungus</name>
    <name type="synonym">Thyrospora lycopersici</name>
    <dbReference type="NCBI Taxonomy" id="183478"/>
    <lineage>
        <taxon>Eukaryota</taxon>
        <taxon>Fungi</taxon>
        <taxon>Dikarya</taxon>
        <taxon>Ascomycota</taxon>
        <taxon>Pezizomycotina</taxon>
        <taxon>Dothideomycetes</taxon>
        <taxon>Pleosporomycetidae</taxon>
        <taxon>Pleosporales</taxon>
        <taxon>Pleosporineae</taxon>
        <taxon>Pleosporaceae</taxon>
        <taxon>Stemphylium</taxon>
    </lineage>
</organism>
<comment type="caution">
    <text evidence="19">The sequence shown here is derived from an EMBL/GenBank/DDBJ whole genome shotgun (WGS) entry which is preliminary data.</text>
</comment>
<dbReference type="InterPro" id="IPR036249">
    <property type="entry name" value="Thioredoxin-like_sf"/>
</dbReference>
<dbReference type="Gene3D" id="3.40.30.20">
    <property type="match status" value="1"/>
</dbReference>
<dbReference type="GO" id="GO:0071555">
    <property type="term" value="P:cell wall organization"/>
    <property type="evidence" value="ECO:0007669"/>
    <property type="project" value="UniProtKB-KW"/>
</dbReference>
<evidence type="ECO:0000256" key="10">
    <source>
        <dbReference type="ARBA" id="ARBA00022927"/>
    </source>
</evidence>
<keyword evidence="19" id="KW-0503">Monooxygenase</keyword>
<evidence type="ECO:0000256" key="7">
    <source>
        <dbReference type="ARBA" id="ARBA00022692"/>
    </source>
</evidence>
<dbReference type="GO" id="GO:0004497">
    <property type="term" value="F:monooxygenase activity"/>
    <property type="evidence" value="ECO:0007669"/>
    <property type="project" value="UniProtKB-KW"/>
</dbReference>
<dbReference type="Gene3D" id="3.30.9.10">
    <property type="entry name" value="D-Amino Acid Oxidase, subunit A, domain 2"/>
    <property type="match status" value="1"/>
</dbReference>
<keyword evidence="13 16" id="KW-0472">Membrane</keyword>
<dbReference type="InterPro" id="IPR036188">
    <property type="entry name" value="FAD/NAD-bd_sf"/>
</dbReference>
<dbReference type="GO" id="GO:0051082">
    <property type="term" value="F:unfolded protein binding"/>
    <property type="evidence" value="ECO:0007669"/>
    <property type="project" value="TreeGrafter"/>
</dbReference>
<feature type="transmembrane region" description="Helical" evidence="16">
    <location>
        <begin position="329"/>
        <end position="346"/>
    </location>
</feature>